<organism evidence="3 4">
    <name type="scientific">Paenibacillus agilis</name>
    <dbReference type="NCBI Taxonomy" id="3020863"/>
    <lineage>
        <taxon>Bacteria</taxon>
        <taxon>Bacillati</taxon>
        <taxon>Bacillota</taxon>
        <taxon>Bacilli</taxon>
        <taxon>Bacillales</taxon>
        <taxon>Paenibacillaceae</taxon>
        <taxon>Paenibacillus</taxon>
    </lineage>
</organism>
<dbReference type="GO" id="GO:0015970">
    <property type="term" value="P:guanosine tetraphosphate biosynthetic process"/>
    <property type="evidence" value="ECO:0007669"/>
    <property type="project" value="UniProtKB-UniPathway"/>
</dbReference>
<evidence type="ECO:0000313" key="3">
    <source>
        <dbReference type="EMBL" id="TVX94700.1"/>
    </source>
</evidence>
<dbReference type="Gene3D" id="3.30.460.10">
    <property type="entry name" value="Beta Polymerase, domain 2"/>
    <property type="match status" value="1"/>
</dbReference>
<dbReference type="InterPro" id="IPR043519">
    <property type="entry name" value="NT_sf"/>
</dbReference>
<gene>
    <name evidence="3" type="ORF">FPZ44_11875</name>
</gene>
<dbReference type="CDD" id="cd05399">
    <property type="entry name" value="NT_Rel-Spo_like"/>
    <property type="match status" value="1"/>
</dbReference>
<name>A0A559J484_9BACL</name>
<sequence>MAADHITTDLTAELGITAEITKEKSKSEIFELLQKNWGGYFRQYQMALNELTSDFQIIDLDWKSRYGYSPIEHMKSRIKNPLSLLKKIEKKNIPFNQKAVQEQIFDIAGMRIVTTFIDDVYMMKEHIEKREDIRVMRVKDFIQNPKPSGYKSLHLVVQTKVILADEILWVPAEIQLRTSSMDFWAATEHKLNYKYEDGEVPADAKQQLVDLAASAFQMDKQMSLLRNQLLK</sequence>
<dbReference type="OrthoDB" id="9789634at2"/>
<dbReference type="Proteomes" id="UP000318102">
    <property type="component" value="Unassembled WGS sequence"/>
</dbReference>
<evidence type="ECO:0000259" key="2">
    <source>
        <dbReference type="SMART" id="SM00954"/>
    </source>
</evidence>
<comment type="caution">
    <text evidence="3">The sequence shown here is derived from an EMBL/GenBank/DDBJ whole genome shotgun (WGS) entry which is preliminary data.</text>
</comment>
<comment type="pathway">
    <text evidence="1">Purine metabolism; ppGpp biosynthesis; ppGpp from GTP: step 1/2.</text>
</comment>
<accession>A0A559J484</accession>
<evidence type="ECO:0000313" key="4">
    <source>
        <dbReference type="Proteomes" id="UP000318102"/>
    </source>
</evidence>
<dbReference type="Gene3D" id="1.10.287.860">
    <property type="entry name" value="Nucleotidyltransferase"/>
    <property type="match status" value="1"/>
</dbReference>
<dbReference type="EMBL" id="VNJK01000001">
    <property type="protein sequence ID" value="TVX94700.1"/>
    <property type="molecule type" value="Genomic_DNA"/>
</dbReference>
<dbReference type="InterPro" id="IPR007685">
    <property type="entry name" value="RelA_SpoT"/>
</dbReference>
<feature type="domain" description="RelA/SpoT" evidence="2">
    <location>
        <begin position="76"/>
        <end position="199"/>
    </location>
</feature>
<reference evidence="3 4" key="1">
    <citation type="submission" date="2019-07" db="EMBL/GenBank/DDBJ databases">
        <authorList>
            <person name="Kim J."/>
        </authorList>
    </citation>
    <scope>NUCLEOTIDE SEQUENCE [LARGE SCALE GENOMIC DNA]</scope>
    <source>
        <strain evidence="3 4">N4</strain>
    </source>
</reference>
<dbReference type="PANTHER" id="PTHR47837">
    <property type="entry name" value="GTP PYROPHOSPHOKINASE YJBM"/>
    <property type="match status" value="1"/>
</dbReference>
<dbReference type="Pfam" id="PF04607">
    <property type="entry name" value="RelA_SpoT"/>
    <property type="match status" value="1"/>
</dbReference>
<keyword evidence="4" id="KW-1185">Reference proteome</keyword>
<evidence type="ECO:0000256" key="1">
    <source>
        <dbReference type="ARBA" id="ARBA00004976"/>
    </source>
</evidence>
<dbReference type="InterPro" id="IPR052366">
    <property type="entry name" value="GTP_Pyrophosphokinase"/>
</dbReference>
<dbReference type="SMART" id="SM00954">
    <property type="entry name" value="RelA_SpoT"/>
    <property type="match status" value="1"/>
</dbReference>
<dbReference type="UniPathway" id="UPA00908">
    <property type="reaction ID" value="UER00884"/>
</dbReference>
<dbReference type="SUPFAM" id="SSF81301">
    <property type="entry name" value="Nucleotidyltransferase"/>
    <property type="match status" value="1"/>
</dbReference>
<proteinExistence type="predicted"/>
<dbReference type="AlphaFoldDB" id="A0A559J484"/>
<dbReference type="PANTHER" id="PTHR47837:SF2">
    <property type="entry name" value="GTP PYROPHOSPHOKINASE YWAC"/>
    <property type="match status" value="1"/>
</dbReference>
<protein>
    <submittedName>
        <fullName evidence="3">GTP pyrophosphokinase family protein</fullName>
    </submittedName>
</protein>